<dbReference type="InterPro" id="IPR004885">
    <property type="entry name" value="FRD2"/>
</dbReference>
<dbReference type="Pfam" id="PF03197">
    <property type="entry name" value="FRD2"/>
    <property type="match status" value="1"/>
</dbReference>
<dbReference type="GeneID" id="19485393"/>
<protein>
    <recommendedName>
        <fullName evidence="3">FRD2 protein</fullName>
    </recommendedName>
</protein>
<accession>A0A023ZUY4</accession>
<dbReference type="EMBL" id="KJ668714">
    <property type="protein sequence ID" value="AHY83442.1"/>
    <property type="molecule type" value="Genomic_DNA"/>
</dbReference>
<sequence length="128" mass="14608">MEVGKTYIINPLFKNDFANECRCNVMMLNLIEKHGPSFVVDEMESDDCAGECVVRVTMEDGTEYMAGGPLETYFEIYSEEFKYFTEVTLEKPQSANEGIVSGVTKIHCIVDENNVDEIIELLRKTFKK</sequence>
<keyword evidence="2" id="KW-1185">Reference proteome</keyword>
<gene>
    <name evidence="1" type="ORF">e112_254</name>
</gene>
<dbReference type="Proteomes" id="UP000024439">
    <property type="component" value="Segment"/>
</dbReference>
<dbReference type="KEGG" id="vg:19485393"/>
<organism evidence="1 2">
    <name type="scientific">Escherichia phage vB_EcoM_112</name>
    <dbReference type="NCBI Taxonomy" id="1495285"/>
    <lineage>
        <taxon>Viruses</taxon>
        <taxon>Duplodnaviria</taxon>
        <taxon>Heunggongvirae</taxon>
        <taxon>Uroviricota</taxon>
        <taxon>Caudoviricetes</taxon>
        <taxon>Pantevenvirales</taxon>
        <taxon>Straboviridae</taxon>
        <taxon>Tevenvirinae</taxon>
        <taxon>Tequatrovirus</taxon>
        <taxon>Tequatrovirus e112</taxon>
    </lineage>
</organism>
<evidence type="ECO:0000313" key="1">
    <source>
        <dbReference type="EMBL" id="AHY83442.1"/>
    </source>
</evidence>
<name>A0A023ZUY4_9CAUD</name>
<reference evidence="1 2" key="1">
    <citation type="submission" date="2014-10" db="EMBL/GenBank/DDBJ databases">
        <title>Complete genome sequence of e11/2, a T-even type bacteriophage specific for E. coli O157:H7.</title>
        <authorList>
            <person name="Coffey B."/>
            <person name="Ross P."/>
            <person name="O'Flynn G."/>
            <person name="O'Sullivan O."/>
            <person name="Casey A."/>
            <person name="Callanan M."/>
            <person name="Coffey A."/>
            <person name="McAuliffe O."/>
        </authorList>
    </citation>
    <scope>NUCLEOTIDE SEQUENCE [LARGE SCALE GENOMIC DNA]</scope>
</reference>
<evidence type="ECO:0008006" key="3">
    <source>
        <dbReference type="Google" id="ProtNLM"/>
    </source>
</evidence>
<evidence type="ECO:0000313" key="2">
    <source>
        <dbReference type="Proteomes" id="UP000024439"/>
    </source>
</evidence>
<proteinExistence type="predicted"/>
<dbReference type="RefSeq" id="YP_009030849.1">
    <property type="nucleotide sequence ID" value="NC_024125.2"/>
</dbReference>